<dbReference type="EMBL" id="CP061538">
    <property type="protein sequence ID" value="QNV39848.2"/>
    <property type="molecule type" value="Genomic_DNA"/>
</dbReference>
<name>A0A7H2BJK2_9MICC</name>
<dbReference type="KEGG" id="rama:IDM48_10945"/>
<dbReference type="Proteomes" id="UP000516421">
    <property type="component" value="Chromosome"/>
</dbReference>
<protein>
    <submittedName>
        <fullName evidence="2">Helix-turn-helix transcriptional regulator</fullName>
    </submittedName>
</protein>
<evidence type="ECO:0000259" key="1">
    <source>
        <dbReference type="Pfam" id="PF01381"/>
    </source>
</evidence>
<evidence type="ECO:0000313" key="2">
    <source>
        <dbReference type="EMBL" id="QNV39848.2"/>
    </source>
</evidence>
<feature type="domain" description="HTH cro/C1-type" evidence="1">
    <location>
        <begin position="24"/>
        <end position="64"/>
    </location>
</feature>
<reference evidence="2 3" key="1">
    <citation type="submission" date="2020-09" db="EMBL/GenBank/DDBJ databases">
        <title>Investigation of environmental microbe.</title>
        <authorList>
            <person name="Ou Y."/>
            <person name="Kang Q."/>
        </authorList>
    </citation>
    <scope>NUCLEOTIDE SEQUENCE [LARGE SCALE GENOMIC DNA]</scope>
    <source>
        <strain evidence="2 3">KJZ-9</strain>
    </source>
</reference>
<dbReference type="InterPro" id="IPR010982">
    <property type="entry name" value="Lambda_DNA-bd_dom_sf"/>
</dbReference>
<dbReference type="GO" id="GO:0003677">
    <property type="term" value="F:DNA binding"/>
    <property type="evidence" value="ECO:0007669"/>
    <property type="project" value="InterPro"/>
</dbReference>
<dbReference type="CDD" id="cd00093">
    <property type="entry name" value="HTH_XRE"/>
    <property type="match status" value="1"/>
</dbReference>
<keyword evidence="3" id="KW-1185">Reference proteome</keyword>
<dbReference type="InterPro" id="IPR001387">
    <property type="entry name" value="Cro/C1-type_HTH"/>
</dbReference>
<dbReference type="AlphaFoldDB" id="A0A7H2BJK2"/>
<evidence type="ECO:0000313" key="3">
    <source>
        <dbReference type="Proteomes" id="UP000516421"/>
    </source>
</evidence>
<proteinExistence type="predicted"/>
<sequence length="75" mass="8413">MPTDNTAVEIVRIYVLNLTEATSDMSLREVAALTGVDHMTIRAILKGETWPDALTIAKTERGFNRRLWLGPRDLS</sequence>
<dbReference type="SUPFAM" id="SSF47413">
    <property type="entry name" value="lambda repressor-like DNA-binding domains"/>
    <property type="match status" value="1"/>
</dbReference>
<accession>A0A7H2BJK2</accession>
<dbReference type="Pfam" id="PF01381">
    <property type="entry name" value="HTH_3"/>
    <property type="match status" value="1"/>
</dbReference>
<dbReference type="RefSeq" id="WP_202939886.1">
    <property type="nucleotide sequence ID" value="NZ_CP061538.1"/>
</dbReference>
<organism evidence="2 3">
    <name type="scientific">Rothia amarae</name>
    <dbReference type="NCBI Taxonomy" id="169480"/>
    <lineage>
        <taxon>Bacteria</taxon>
        <taxon>Bacillati</taxon>
        <taxon>Actinomycetota</taxon>
        <taxon>Actinomycetes</taxon>
        <taxon>Micrococcales</taxon>
        <taxon>Micrococcaceae</taxon>
        <taxon>Rothia</taxon>
    </lineage>
</organism>
<gene>
    <name evidence="2" type="ORF">IDM48_10945</name>
</gene>